<evidence type="ECO:0000256" key="2">
    <source>
        <dbReference type="SAM" id="SignalP"/>
    </source>
</evidence>
<accession>A0ABW1GBU3</accession>
<proteinExistence type="predicted"/>
<dbReference type="Pfam" id="PF20568">
    <property type="entry name" value="DUF6777"/>
    <property type="match status" value="1"/>
</dbReference>
<dbReference type="Proteomes" id="UP001596174">
    <property type="component" value="Unassembled WGS sequence"/>
</dbReference>
<feature type="compositionally biased region" description="Low complexity" evidence="1">
    <location>
        <begin position="37"/>
        <end position="56"/>
    </location>
</feature>
<keyword evidence="2" id="KW-0732">Signal</keyword>
<name>A0ABW1GBU3_9ACTN</name>
<feature type="chain" id="PRO_5046950536" evidence="2">
    <location>
        <begin position="22"/>
        <end position="318"/>
    </location>
</feature>
<feature type="compositionally biased region" description="Gly residues" evidence="1">
    <location>
        <begin position="264"/>
        <end position="296"/>
    </location>
</feature>
<keyword evidence="5" id="KW-1185">Reference proteome</keyword>
<evidence type="ECO:0000256" key="1">
    <source>
        <dbReference type="SAM" id="MobiDB-lite"/>
    </source>
</evidence>
<evidence type="ECO:0000313" key="4">
    <source>
        <dbReference type="EMBL" id="MFC5911149.1"/>
    </source>
</evidence>
<dbReference type="RefSeq" id="WP_380589597.1">
    <property type="nucleotide sequence ID" value="NZ_JBHSQJ010000147.1"/>
</dbReference>
<protein>
    <submittedName>
        <fullName evidence="4">DUF6777 domain-containing protein</fullName>
    </submittedName>
</protein>
<organism evidence="4 5">
    <name type="scientific">Streptacidiphilus monticola</name>
    <dbReference type="NCBI Taxonomy" id="2161674"/>
    <lineage>
        <taxon>Bacteria</taxon>
        <taxon>Bacillati</taxon>
        <taxon>Actinomycetota</taxon>
        <taxon>Actinomycetes</taxon>
        <taxon>Kitasatosporales</taxon>
        <taxon>Streptomycetaceae</taxon>
        <taxon>Streptacidiphilus</taxon>
    </lineage>
</organism>
<feature type="region of interest" description="Disordered" evidence="1">
    <location>
        <begin position="215"/>
        <end position="318"/>
    </location>
</feature>
<comment type="caution">
    <text evidence="4">The sequence shown here is derived from an EMBL/GenBank/DDBJ whole genome shotgun (WGS) entry which is preliminary data.</text>
</comment>
<gene>
    <name evidence="4" type="ORF">ACFP3V_28575</name>
</gene>
<feature type="region of interest" description="Disordered" evidence="1">
    <location>
        <begin position="26"/>
        <end position="56"/>
    </location>
</feature>
<evidence type="ECO:0000259" key="3">
    <source>
        <dbReference type="Pfam" id="PF20568"/>
    </source>
</evidence>
<feature type="signal peptide" evidence="2">
    <location>
        <begin position="1"/>
        <end position="21"/>
    </location>
</feature>
<dbReference type="InterPro" id="IPR046704">
    <property type="entry name" value="DUF6777"/>
</dbReference>
<feature type="compositionally biased region" description="Low complexity" evidence="1">
    <location>
        <begin position="224"/>
        <end position="263"/>
    </location>
</feature>
<evidence type="ECO:0000313" key="5">
    <source>
        <dbReference type="Proteomes" id="UP001596174"/>
    </source>
</evidence>
<sequence length="318" mass="30689">MVLVALATALSLVLANRQASAQVLLQPTGSTGPDPFTTAKTTGAGPASPTATASGGTVSGNAVGLYGGSTKVSSCDVPQLQSFLTTHADKGTAWAQVEGIDTGRIPDYLHALTPVVLRTDTRVTNHGFRDGSATTFQSVLQSGTAVLVDRQGVPRVRCACGNPLTPPSAASSAHFTGTTWSGFQADRVVTVSPAPSALEWVVLYDPATGTWFVRPVGTHGGHDTPTAHPSSTSPSASASTSTSASGSSSGSGSPSTGSSSGSSSGSGSGSGSAGTTGPGAGTATGGTTGGATGNGGTSTEVPSGGGGATTAPAPATSP</sequence>
<dbReference type="EMBL" id="JBHSQJ010000147">
    <property type="protein sequence ID" value="MFC5911149.1"/>
    <property type="molecule type" value="Genomic_DNA"/>
</dbReference>
<feature type="compositionally biased region" description="Low complexity" evidence="1">
    <location>
        <begin position="309"/>
        <end position="318"/>
    </location>
</feature>
<reference evidence="5" key="1">
    <citation type="journal article" date="2019" name="Int. J. Syst. Evol. Microbiol.">
        <title>The Global Catalogue of Microorganisms (GCM) 10K type strain sequencing project: providing services to taxonomists for standard genome sequencing and annotation.</title>
        <authorList>
            <consortium name="The Broad Institute Genomics Platform"/>
            <consortium name="The Broad Institute Genome Sequencing Center for Infectious Disease"/>
            <person name="Wu L."/>
            <person name="Ma J."/>
        </authorList>
    </citation>
    <scope>NUCLEOTIDE SEQUENCE [LARGE SCALE GENOMIC DNA]</scope>
    <source>
        <strain evidence="5">JCM 4816</strain>
    </source>
</reference>
<feature type="domain" description="DUF6777" evidence="3">
    <location>
        <begin position="57"/>
        <end position="217"/>
    </location>
</feature>